<accession>A0A329VN01</accession>
<dbReference type="AlphaFoldDB" id="A0A329VN01"/>
<comment type="caution">
    <text evidence="1">The sequence shown here is derived from an EMBL/GenBank/DDBJ whole genome shotgun (WGS) entry which is preliminary data.</text>
</comment>
<evidence type="ECO:0000313" key="1">
    <source>
        <dbReference type="EMBL" id="RAW91911.1"/>
    </source>
</evidence>
<gene>
    <name evidence="1" type="ORF">CKY01_06985</name>
</gene>
<organism evidence="1 2">
    <name type="scientific">Photorhabdus laumondii subsp. clarkei</name>
    <dbReference type="NCBI Taxonomy" id="2029685"/>
    <lineage>
        <taxon>Bacteria</taxon>
        <taxon>Pseudomonadati</taxon>
        <taxon>Pseudomonadota</taxon>
        <taxon>Gammaproteobacteria</taxon>
        <taxon>Enterobacterales</taxon>
        <taxon>Morganellaceae</taxon>
        <taxon>Photorhabdus</taxon>
    </lineage>
</organism>
<evidence type="ECO:0000313" key="2">
    <source>
        <dbReference type="Proteomes" id="UP000250870"/>
    </source>
</evidence>
<name>A0A329VN01_9GAMM</name>
<reference evidence="1 2" key="1">
    <citation type="journal article" date="2018" name="Int. J. Syst. Evol. Microbiol.">
        <title>Whole-genome-based revisit of Photorhabdus phylogeny: proposal for the elevation of most Photorhabdus subspecies to the species level and description of one novel species Photorhabdus bodei sp. nov., and one novel subspecies Photorhabdus laumondii subsp. clarkei subsp. nov.</title>
        <authorList>
            <person name="Machado R.A.R."/>
            <person name="Wuthrich D."/>
            <person name="Kuhnert P."/>
            <person name="Arce C.C.M."/>
            <person name="Thonen L."/>
            <person name="Ruiz C."/>
            <person name="Zhang X."/>
            <person name="Robert C.A.M."/>
            <person name="Karimi J."/>
            <person name="Kamali S."/>
            <person name="Ma J."/>
            <person name="Bruggmann R."/>
            <person name="Erb M."/>
        </authorList>
    </citation>
    <scope>NUCLEOTIDE SEQUENCE [LARGE SCALE GENOMIC DNA]</scope>
    <source>
        <strain evidence="1 2">BOJ-47</strain>
    </source>
</reference>
<proteinExistence type="predicted"/>
<dbReference type="RefSeq" id="WP_113025177.1">
    <property type="nucleotide sequence ID" value="NZ_CAWNWQ010000006.1"/>
</dbReference>
<protein>
    <submittedName>
        <fullName evidence="1">Uncharacterized protein</fullName>
    </submittedName>
</protein>
<sequence length="143" mass="16790">MGYDVHVTRIPVSEFFELEDNYDETKNISFEEWIDYINQDAEMRHDGFAIATLSDGTEFGCSDPSIAVWVDHPDKNITQWIWLSNGMVTVKNPDEYMLKKLHLIAKNLNGVVQDQDGYNLDEKGNFILSEEDKIRPKPWWKFW</sequence>
<dbReference type="EMBL" id="NSCI01000006">
    <property type="protein sequence ID" value="RAW91911.1"/>
    <property type="molecule type" value="Genomic_DNA"/>
</dbReference>
<dbReference type="Proteomes" id="UP000250870">
    <property type="component" value="Unassembled WGS sequence"/>
</dbReference>